<dbReference type="OrthoDB" id="419768at2759"/>
<dbReference type="SUPFAM" id="SSF49562">
    <property type="entry name" value="C2 domain (Calcium/lipid-binding domain, CaLB)"/>
    <property type="match status" value="1"/>
</dbReference>
<evidence type="ECO:0000313" key="3">
    <source>
        <dbReference type="Proteomes" id="UP000694844"/>
    </source>
</evidence>
<evidence type="ECO:0000259" key="2">
    <source>
        <dbReference type="PROSITE" id="PS50004"/>
    </source>
</evidence>
<dbReference type="GO" id="GO:0090314">
    <property type="term" value="P:positive regulation of protein targeting to membrane"/>
    <property type="evidence" value="ECO:0007669"/>
    <property type="project" value="TreeGrafter"/>
</dbReference>
<feature type="region of interest" description="Disordered" evidence="1">
    <location>
        <begin position="338"/>
        <end position="406"/>
    </location>
</feature>
<dbReference type="KEGG" id="cvn:111104354"/>
<dbReference type="PANTHER" id="PTHR37412">
    <property type="entry name" value="C2 DOMAIN-CONTAINING PROTEIN 5"/>
    <property type="match status" value="1"/>
</dbReference>
<dbReference type="GeneID" id="111104354"/>
<evidence type="ECO:0000256" key="1">
    <source>
        <dbReference type="SAM" id="MobiDB-lite"/>
    </source>
</evidence>
<dbReference type="GO" id="GO:0005886">
    <property type="term" value="C:plasma membrane"/>
    <property type="evidence" value="ECO:0007669"/>
    <property type="project" value="TreeGrafter"/>
</dbReference>
<dbReference type="Proteomes" id="UP000694844">
    <property type="component" value="Chromosome 7"/>
</dbReference>
<feature type="region of interest" description="Disordered" evidence="1">
    <location>
        <begin position="295"/>
        <end position="326"/>
    </location>
</feature>
<feature type="domain" description="C2" evidence="2">
    <location>
        <begin position="1"/>
        <end position="109"/>
    </location>
</feature>
<name>A0A8B8ATG9_CRAVI</name>
<dbReference type="InterPro" id="IPR056431">
    <property type="entry name" value="C2CD5_YbjQ-rel_dom"/>
</dbReference>
<feature type="region of interest" description="Disordered" evidence="1">
    <location>
        <begin position="940"/>
        <end position="976"/>
    </location>
</feature>
<dbReference type="InterPro" id="IPR038983">
    <property type="entry name" value="C2CD5"/>
</dbReference>
<dbReference type="PANTHER" id="PTHR37412:SF2">
    <property type="entry name" value="C2 DOMAIN-CONTAINING PROTEIN 5"/>
    <property type="match status" value="1"/>
</dbReference>
<dbReference type="AlphaFoldDB" id="A0A8B8ATG9"/>
<dbReference type="Pfam" id="PF23025">
    <property type="entry name" value="YbjQ_2"/>
    <property type="match status" value="3"/>
</dbReference>
<sequence length="1116" mass="122559">MPGKVKVRVLAGRGLPVMDRSTDLTDAYVEVRFGTDVFKTDICKKSLNPQWNSEWFKFEVEDESLQDEPLELRVLDHDTYSANDAIGKIYVDLNPLLTKDPLKVISGWFPIYDTMHGIRGELNMIVKVDLFSDVNKFRQSSCGIQFFSTAEVPSGYRMQVINGFVEELVVNDDPEYQWIDKIRTPRSSNEARQRLFSKLSGELQRKIGVKVSELGGNAVIGYCQCFDLEGESGIVARGIGTGVTLVRPSQMMPPSPLGVSPQFKDLRHAVNSLNYINHHQTPPTFGHSLISRSHHHLTMTPPHTPVRKTSSISPPPSAPPVVTSSQSAFSFPCSSPLLEDSATPSSPPNMIIRCATSPVKVTTPQTQVRRSSDSDVSNTTPPKGSSLTESSGSGSGMGSSGKAVTKLSAQQPSIELMEYPFFTMTSFPVGFIVHLGGVVSAKSVKLLDKIHNPEEPETRDAWWTEIRTEIRTHCRAMGCHAVLGYTEHTTICEEIIVLCATGTAARVNVTYDPASATRIPPPIPSVVAEKPPTEKDRDKKLFVDVNLANSAAQSSLQALYDHGSDDGSPFYNCQLCHVPYKPNSAPFPINLSVCAICRKRKVPDVLFTTIDPPVEIQTYGKGSFIQARVCRPKPKSKGGESNAKEISDGLPFLEYELHSQLMSKLKLCGMNGLYGLKIQITVGESLLVGVATATAVFIAALPIPQVPRVSGQATTEEENNRLQEIQKRISERVFKNREKNELLHIDTGQVSPRSIVTDDSDDDVSDLDLSSGNKDSFVIEVDDANDESIVSLLRDSQLPEGFMMLNTHKIPGSTTLASNLQMFTQVWRQEYMVTSRRSFMDIFENLVKKICYKLRRMSPCCLCGLDFGVELPEDREIQVTVTGVCCSVENVPDSAFELQNCSKGNLLKTVPCVTNSHGGGGSERDDMMFLMEEFSSEGNIASHNKGSSSSEGTIANHSKVPATRSTKAETSAGTKSETVSVRRSLEYVHNIQRHKNSVELTPLPYIPGLKIEKYLGNYNFFFIRESTSLREIGGQGGFMQTFVAEVMANVRANVASLGGNGLVSYRMNQCVLMCNPHKNQSQCLINVSGDAVVVASEENFPIVVEPLPKGSDSPIT</sequence>
<feature type="compositionally biased region" description="Polar residues" evidence="1">
    <location>
        <begin position="359"/>
        <end position="383"/>
    </location>
</feature>
<dbReference type="PROSITE" id="PS50004">
    <property type="entry name" value="C2"/>
    <property type="match status" value="1"/>
</dbReference>
<dbReference type="Gene3D" id="2.60.40.150">
    <property type="entry name" value="C2 domain"/>
    <property type="match status" value="1"/>
</dbReference>
<dbReference type="InterPro" id="IPR000008">
    <property type="entry name" value="C2_dom"/>
</dbReference>
<feature type="compositionally biased region" description="Polar residues" evidence="1">
    <location>
        <begin position="963"/>
        <end position="976"/>
    </location>
</feature>
<dbReference type="SMART" id="SM00239">
    <property type="entry name" value="C2"/>
    <property type="match status" value="1"/>
</dbReference>
<dbReference type="GO" id="GO:0072659">
    <property type="term" value="P:protein localization to plasma membrane"/>
    <property type="evidence" value="ECO:0007669"/>
    <property type="project" value="TreeGrafter"/>
</dbReference>
<dbReference type="GO" id="GO:0010828">
    <property type="term" value="P:positive regulation of D-glucose transmembrane transport"/>
    <property type="evidence" value="ECO:0007669"/>
    <property type="project" value="TreeGrafter"/>
</dbReference>
<dbReference type="Pfam" id="PF00168">
    <property type="entry name" value="C2"/>
    <property type="match status" value="1"/>
</dbReference>
<dbReference type="InterPro" id="IPR035892">
    <property type="entry name" value="C2_domain_sf"/>
</dbReference>
<evidence type="ECO:0000313" key="4">
    <source>
        <dbReference type="RefSeq" id="XP_022293963.1"/>
    </source>
</evidence>
<organism evidence="3 4">
    <name type="scientific">Crassostrea virginica</name>
    <name type="common">Eastern oyster</name>
    <dbReference type="NCBI Taxonomy" id="6565"/>
    <lineage>
        <taxon>Eukaryota</taxon>
        <taxon>Metazoa</taxon>
        <taxon>Spiralia</taxon>
        <taxon>Lophotrochozoa</taxon>
        <taxon>Mollusca</taxon>
        <taxon>Bivalvia</taxon>
        <taxon>Autobranchia</taxon>
        <taxon>Pteriomorphia</taxon>
        <taxon>Ostreida</taxon>
        <taxon>Ostreoidea</taxon>
        <taxon>Ostreidae</taxon>
        <taxon>Crassostrea</taxon>
    </lineage>
</organism>
<dbReference type="RefSeq" id="XP_022293963.1">
    <property type="nucleotide sequence ID" value="XM_022438255.1"/>
</dbReference>
<feature type="compositionally biased region" description="Polar residues" evidence="1">
    <location>
        <begin position="940"/>
        <end position="956"/>
    </location>
</feature>
<dbReference type="GO" id="GO:0065002">
    <property type="term" value="P:intracellular protein transmembrane transport"/>
    <property type="evidence" value="ECO:0007669"/>
    <property type="project" value="TreeGrafter"/>
</dbReference>
<gene>
    <name evidence="4" type="primary">LOC111104354</name>
</gene>
<keyword evidence="3" id="KW-1185">Reference proteome</keyword>
<protein>
    <submittedName>
        <fullName evidence="4">C2 domain-containing protein 5-like isoform X1</fullName>
    </submittedName>
</protein>
<proteinExistence type="predicted"/>
<reference evidence="4" key="1">
    <citation type="submission" date="2025-08" db="UniProtKB">
        <authorList>
            <consortium name="RefSeq"/>
        </authorList>
    </citation>
    <scope>IDENTIFICATION</scope>
    <source>
        <tissue evidence="4">Whole sample</tissue>
    </source>
</reference>
<dbReference type="InterPro" id="IPR056430">
    <property type="entry name" value="C2CD5_YbjQ-like_dom"/>
</dbReference>
<dbReference type="GO" id="GO:0005509">
    <property type="term" value="F:calcium ion binding"/>
    <property type="evidence" value="ECO:0007669"/>
    <property type="project" value="TreeGrafter"/>
</dbReference>
<dbReference type="CDD" id="cd08688">
    <property type="entry name" value="C2_KIAA0528-like"/>
    <property type="match status" value="1"/>
</dbReference>
<dbReference type="InterPro" id="IPR057815">
    <property type="entry name" value="C2CD5_C"/>
</dbReference>
<dbReference type="GO" id="GO:0031340">
    <property type="term" value="P:positive regulation of vesicle fusion"/>
    <property type="evidence" value="ECO:0007669"/>
    <property type="project" value="TreeGrafter"/>
</dbReference>
<dbReference type="Pfam" id="PF23028">
    <property type="entry name" value="YbjQ_3"/>
    <property type="match status" value="1"/>
</dbReference>
<accession>A0A8B8ATG9</accession>
<dbReference type="GO" id="GO:0005544">
    <property type="term" value="F:calcium-dependent phospholipid binding"/>
    <property type="evidence" value="ECO:0007669"/>
    <property type="project" value="InterPro"/>
</dbReference>
<dbReference type="Pfam" id="PF23128">
    <property type="entry name" value="YbjQ_4"/>
    <property type="match status" value="1"/>
</dbReference>
<dbReference type="InterPro" id="IPR037785">
    <property type="entry name" value="C2_C2CD5"/>
</dbReference>